<dbReference type="InterPro" id="IPR003887">
    <property type="entry name" value="LEM_dom"/>
</dbReference>
<reference evidence="3" key="1">
    <citation type="submission" date="2020-05" db="UniProtKB">
        <authorList>
            <consortium name="EnsemblMetazoa"/>
        </authorList>
    </citation>
    <scope>IDENTIFICATION</scope>
    <source>
        <strain evidence="3">TTRI</strain>
    </source>
</reference>
<keyword evidence="4" id="KW-1185">Reference proteome</keyword>
<dbReference type="CDD" id="cd12934">
    <property type="entry name" value="LEM"/>
    <property type="match status" value="1"/>
</dbReference>
<dbReference type="SUPFAM" id="SSF63451">
    <property type="entry name" value="LEM domain"/>
    <property type="match status" value="1"/>
</dbReference>
<dbReference type="STRING" id="7395.A0A1A9UV86"/>
<dbReference type="SMART" id="SM00540">
    <property type="entry name" value="LEM"/>
    <property type="match status" value="1"/>
</dbReference>
<dbReference type="InterPro" id="IPR011015">
    <property type="entry name" value="LEM/LEM-like_dom_sf"/>
</dbReference>
<proteinExistence type="predicted"/>
<evidence type="ECO:0000313" key="3">
    <source>
        <dbReference type="EnsemblMetazoa" id="GAUT016757-PA"/>
    </source>
</evidence>
<feature type="compositionally biased region" description="Basic and acidic residues" evidence="1">
    <location>
        <begin position="76"/>
        <end position="89"/>
    </location>
</feature>
<sequence>MSELEKFNNKELSKMCRKFGMPNVPVTQTTRKVIIKRLEVAISDKQYSTDKNANHSETVHANAPAKMASSKLIIKDESNTDDRSVKSDNNRSTQPTMAVSECTEVCEKGPTPATENLQPKRPAKELPSKTIALTKSEMVTTSYLLEQLIESPVSAKDGLINQGEPVSFFKPNFTSTRSYENEKKIYYPNTLRTTAPYNTQHIDSGVNVNDFPTHHPTWGFRPDYNYNKTSMSSQQAKQRFVSSAKFLVKPRYVDECDADEFKDEYDAVVVQDSRLSSNMRRSCLNKFERNLENLKAPPPLADKYSPFSSPPGNLRQREPFRHRLDTSSLRVTSPTSDANIGSFMQLASALGEKYHFKWPLFFPPSSCSSCLELLAQAPRQDYYKIVIGPQVSVQQFFD</sequence>
<dbReference type="VEuPathDB" id="VectorBase:GAUT016757"/>
<protein>
    <submittedName>
        <fullName evidence="3">LEM domain-containing protein</fullName>
    </submittedName>
</protein>
<dbReference type="Proteomes" id="UP000078200">
    <property type="component" value="Unassembled WGS sequence"/>
</dbReference>
<organism evidence="3 4">
    <name type="scientific">Glossina austeni</name>
    <name type="common">Savannah tsetse fly</name>
    <dbReference type="NCBI Taxonomy" id="7395"/>
    <lineage>
        <taxon>Eukaryota</taxon>
        <taxon>Metazoa</taxon>
        <taxon>Ecdysozoa</taxon>
        <taxon>Arthropoda</taxon>
        <taxon>Hexapoda</taxon>
        <taxon>Insecta</taxon>
        <taxon>Pterygota</taxon>
        <taxon>Neoptera</taxon>
        <taxon>Endopterygota</taxon>
        <taxon>Diptera</taxon>
        <taxon>Brachycera</taxon>
        <taxon>Muscomorpha</taxon>
        <taxon>Hippoboscoidea</taxon>
        <taxon>Glossinidae</taxon>
        <taxon>Glossina</taxon>
    </lineage>
</organism>
<dbReference type="EnsemblMetazoa" id="GAUT016757-RA">
    <property type="protein sequence ID" value="GAUT016757-PA"/>
    <property type="gene ID" value="GAUT016757"/>
</dbReference>
<evidence type="ECO:0000313" key="4">
    <source>
        <dbReference type="Proteomes" id="UP000078200"/>
    </source>
</evidence>
<feature type="region of interest" description="Disordered" evidence="1">
    <location>
        <begin position="298"/>
        <end position="319"/>
    </location>
</feature>
<dbReference type="Pfam" id="PF03020">
    <property type="entry name" value="LEM"/>
    <property type="match status" value="1"/>
</dbReference>
<accession>A0A1A9UV86</accession>
<feature type="region of interest" description="Disordered" evidence="1">
    <location>
        <begin position="76"/>
        <end position="99"/>
    </location>
</feature>
<dbReference type="Gene3D" id="1.10.720.40">
    <property type="match status" value="1"/>
</dbReference>
<name>A0A1A9UV86_GLOAU</name>
<dbReference type="PROSITE" id="PS50954">
    <property type="entry name" value="LEM"/>
    <property type="match status" value="1"/>
</dbReference>
<evidence type="ECO:0000256" key="1">
    <source>
        <dbReference type="SAM" id="MobiDB-lite"/>
    </source>
</evidence>
<evidence type="ECO:0000259" key="2">
    <source>
        <dbReference type="PROSITE" id="PS50954"/>
    </source>
</evidence>
<dbReference type="AlphaFoldDB" id="A0A1A9UV86"/>
<feature type="domain" description="LEM" evidence="2">
    <location>
        <begin position="1"/>
        <end position="45"/>
    </location>
</feature>